<name>A0ABX5HNA1_ESCAL</name>
<dbReference type="EMBL" id="PYQT01000001">
    <property type="protein sequence ID" value="PSY45679.1"/>
    <property type="molecule type" value="Genomic_DNA"/>
</dbReference>
<dbReference type="Proteomes" id="UP000240382">
    <property type="component" value="Unassembled WGS sequence"/>
</dbReference>
<evidence type="ECO:0000313" key="1">
    <source>
        <dbReference type="EMBL" id="PSY45679.1"/>
    </source>
</evidence>
<evidence type="ECO:0000313" key="2">
    <source>
        <dbReference type="Proteomes" id="UP000240382"/>
    </source>
</evidence>
<proteinExistence type="predicted"/>
<organism evidence="1 2">
    <name type="scientific">Escherichia albertii</name>
    <dbReference type="NCBI Taxonomy" id="208962"/>
    <lineage>
        <taxon>Bacteria</taxon>
        <taxon>Pseudomonadati</taxon>
        <taxon>Pseudomonadota</taxon>
        <taxon>Gammaproteobacteria</taxon>
        <taxon>Enterobacterales</taxon>
        <taxon>Enterobacteriaceae</taxon>
        <taxon>Escherichia</taxon>
    </lineage>
</organism>
<reference evidence="1 2" key="1">
    <citation type="submission" date="2018-03" db="EMBL/GenBank/DDBJ databases">
        <title>Whole Genome Sequencing of Escherichia coli isolates from wildlife.</title>
        <authorList>
            <person name="Whitehouse C.A."/>
            <person name="Lacher D.W."/>
            <person name="Mammel M.K."/>
            <person name="Barnaba T."/>
            <person name="Lorch J.M."/>
        </authorList>
    </citation>
    <scope>NUCLEOTIDE SEQUENCE [LARGE SCALE GENOMIC DNA]</scope>
    <source>
        <strain evidence="1 2">20507-2</strain>
    </source>
</reference>
<comment type="caution">
    <text evidence="1">The sequence shown here is derived from an EMBL/GenBank/DDBJ whole genome shotgun (WGS) entry which is preliminary data.</text>
</comment>
<sequence length="60" mass="6924">MLLTKNNILPYSATFVCGIDGIFNPVGEFNLKLPFCDTRRVFTLREYSQSEFTMILMLTI</sequence>
<protein>
    <submittedName>
        <fullName evidence="1">Uncharacterized protein</fullName>
    </submittedName>
</protein>
<keyword evidence="2" id="KW-1185">Reference proteome</keyword>
<accession>A0ABX5HNA1</accession>
<gene>
    <name evidence="1" type="ORF">C7B09_02245</name>
</gene>